<dbReference type="SUPFAM" id="SSF82171">
    <property type="entry name" value="DPP6 N-terminal domain-like"/>
    <property type="match status" value="1"/>
</dbReference>
<dbReference type="EMBL" id="CP159289">
    <property type="protein sequence ID" value="XCH25926.1"/>
    <property type="molecule type" value="Genomic_DNA"/>
</dbReference>
<name>A0AAU8FMU5_9BACT</name>
<dbReference type="RefSeq" id="WP_353721224.1">
    <property type="nucleotide sequence ID" value="NZ_CP159289.1"/>
</dbReference>
<organism evidence="1">
    <name type="scientific">Dyadobacter sp. 676</name>
    <dbReference type="NCBI Taxonomy" id="3088362"/>
    <lineage>
        <taxon>Bacteria</taxon>
        <taxon>Pseudomonadati</taxon>
        <taxon>Bacteroidota</taxon>
        <taxon>Cytophagia</taxon>
        <taxon>Cytophagales</taxon>
        <taxon>Spirosomataceae</taxon>
        <taxon>Dyadobacter</taxon>
    </lineage>
</organism>
<sequence length="402" mass="43974">MKTPWFKSLLLGFAFTAIVGCSSDDSSDPGPVSGEKDRFVLMTSIERFGAGYFTALDGMPSGTIQATNARSLQVKEAFGFRAFGKWFFNRSNAAGDLGLQKYSLNADGSLKDEGFIAGASQYLVVDETTGYYLDETRSLLKLQKFNPTTMLRTGEIDLSVVQKEGVEYQVVGKHTIAAKEGKLFVGITYSTKALAGYGGDVFNAIEFAVVDIATGKYEKTIRYDGMKGIGWGSSGNKMWSVGDDGALYLYSTGLNVGLANTAIIRIKKGETDFDRSWIFSTRNLQSANSIVTALVKGGKLYFESPSEPLKTDFSNLQNAPIFDYYAYDMATGQVAKIEGMPQHEYAYANEQAITEIDGKIYLWVKNSVDKLESYYVVDGNKATQVFKVALDGAIQGFVKLSN</sequence>
<proteinExistence type="predicted"/>
<reference evidence="1" key="1">
    <citation type="submission" date="2024-06" db="EMBL/GenBank/DDBJ databases">
        <title>Sequencing and assembly of the genome of Dyadobacter sp. strain 676, a symbiont of Cyamopsis tetragonoloba.</title>
        <authorList>
            <person name="Guro P."/>
            <person name="Sazanova A."/>
            <person name="Kuznetsova I."/>
            <person name="Belimov A."/>
            <person name="Safronova V."/>
        </authorList>
    </citation>
    <scope>NUCLEOTIDE SEQUENCE</scope>
    <source>
        <strain evidence="1">676</strain>
    </source>
</reference>
<gene>
    <name evidence="1" type="ORF">ABV298_05815</name>
</gene>
<evidence type="ECO:0000313" key="1">
    <source>
        <dbReference type="EMBL" id="XCH25926.1"/>
    </source>
</evidence>
<accession>A0AAU8FMU5</accession>
<dbReference type="AlphaFoldDB" id="A0AAU8FMU5"/>
<protein>
    <recommendedName>
        <fullName evidence="2">DUF4374 domain-containing protein</fullName>
    </recommendedName>
</protein>
<dbReference type="PROSITE" id="PS51257">
    <property type="entry name" value="PROKAR_LIPOPROTEIN"/>
    <property type="match status" value="1"/>
</dbReference>
<evidence type="ECO:0008006" key="2">
    <source>
        <dbReference type="Google" id="ProtNLM"/>
    </source>
</evidence>